<evidence type="ECO:0000313" key="5">
    <source>
        <dbReference type="EMBL" id="MCE7003642.1"/>
    </source>
</evidence>
<dbReference type="PANTHER" id="PTHR44688:SF16">
    <property type="entry name" value="DNA-BINDING TRANSCRIPTIONAL ACTIVATOR DEVR_DOSR"/>
    <property type="match status" value="1"/>
</dbReference>
<dbReference type="InterPro" id="IPR036388">
    <property type="entry name" value="WH-like_DNA-bd_sf"/>
</dbReference>
<dbReference type="InterPro" id="IPR000792">
    <property type="entry name" value="Tscrpt_reg_LuxR_C"/>
</dbReference>
<evidence type="ECO:0000256" key="1">
    <source>
        <dbReference type="ARBA" id="ARBA00023015"/>
    </source>
</evidence>
<dbReference type="Pfam" id="PF00196">
    <property type="entry name" value="GerE"/>
    <property type="match status" value="1"/>
</dbReference>
<evidence type="ECO:0000259" key="4">
    <source>
        <dbReference type="PROSITE" id="PS50043"/>
    </source>
</evidence>
<keyword evidence="1" id="KW-0805">Transcription regulation</keyword>
<comment type="caution">
    <text evidence="5">The sequence shown here is derived from an EMBL/GenBank/DDBJ whole genome shotgun (WGS) entry which is preliminary data.</text>
</comment>
<dbReference type="RefSeq" id="WP_233725217.1">
    <property type="nucleotide sequence ID" value="NZ_JAJVCN010000001.1"/>
</dbReference>
<sequence length="64" mass="7290">MTPREQQVAELVADGLSNKDIAAQLMIAQRTAEAHIGHILTKLDFTTRVQLAAWFIEQRESRDR</sequence>
<proteinExistence type="predicted"/>
<dbReference type="SMART" id="SM00421">
    <property type="entry name" value="HTH_LUXR"/>
    <property type="match status" value="1"/>
</dbReference>
<evidence type="ECO:0000256" key="3">
    <source>
        <dbReference type="ARBA" id="ARBA00023163"/>
    </source>
</evidence>
<dbReference type="CDD" id="cd06170">
    <property type="entry name" value="LuxR_C_like"/>
    <property type="match status" value="1"/>
</dbReference>
<dbReference type="PANTHER" id="PTHR44688">
    <property type="entry name" value="DNA-BINDING TRANSCRIPTIONAL ACTIVATOR DEVR_DOSR"/>
    <property type="match status" value="1"/>
</dbReference>
<keyword evidence="2" id="KW-0238">DNA-binding</keyword>
<accession>A0ABS8ZCT3</accession>
<dbReference type="Gene3D" id="1.10.10.10">
    <property type="entry name" value="Winged helix-like DNA-binding domain superfamily/Winged helix DNA-binding domain"/>
    <property type="match status" value="1"/>
</dbReference>
<protein>
    <submittedName>
        <fullName evidence="5">Helix-turn-helix transcriptional regulator</fullName>
    </submittedName>
</protein>
<organism evidence="5 6">
    <name type="scientific">Kibdelosporangium philippinense</name>
    <dbReference type="NCBI Taxonomy" id="211113"/>
    <lineage>
        <taxon>Bacteria</taxon>
        <taxon>Bacillati</taxon>
        <taxon>Actinomycetota</taxon>
        <taxon>Actinomycetes</taxon>
        <taxon>Pseudonocardiales</taxon>
        <taxon>Pseudonocardiaceae</taxon>
        <taxon>Kibdelosporangium</taxon>
    </lineage>
</organism>
<feature type="domain" description="HTH luxR-type" evidence="4">
    <location>
        <begin position="1"/>
        <end position="59"/>
    </location>
</feature>
<dbReference type="SUPFAM" id="SSF46894">
    <property type="entry name" value="C-terminal effector domain of the bipartite response regulators"/>
    <property type="match status" value="1"/>
</dbReference>
<dbReference type="Proteomes" id="UP001521150">
    <property type="component" value="Unassembled WGS sequence"/>
</dbReference>
<dbReference type="PRINTS" id="PR00038">
    <property type="entry name" value="HTHLUXR"/>
</dbReference>
<name>A0ABS8ZCT3_9PSEU</name>
<keyword evidence="3" id="KW-0804">Transcription</keyword>
<dbReference type="InterPro" id="IPR016032">
    <property type="entry name" value="Sig_transdc_resp-reg_C-effctor"/>
</dbReference>
<dbReference type="PROSITE" id="PS50043">
    <property type="entry name" value="HTH_LUXR_2"/>
    <property type="match status" value="1"/>
</dbReference>
<reference evidence="5 6" key="1">
    <citation type="submission" date="2021-12" db="EMBL/GenBank/DDBJ databases">
        <title>Genome sequence of Kibdelosporangium philippinense ATCC 49844.</title>
        <authorList>
            <person name="Fedorov E.A."/>
            <person name="Omeragic M."/>
            <person name="Shalygina K.F."/>
            <person name="Maclea K.S."/>
        </authorList>
    </citation>
    <scope>NUCLEOTIDE SEQUENCE [LARGE SCALE GENOMIC DNA]</scope>
    <source>
        <strain evidence="5 6">ATCC 49844</strain>
    </source>
</reference>
<dbReference type="EMBL" id="JAJVCN010000001">
    <property type="protein sequence ID" value="MCE7003642.1"/>
    <property type="molecule type" value="Genomic_DNA"/>
</dbReference>
<keyword evidence="6" id="KW-1185">Reference proteome</keyword>
<evidence type="ECO:0000256" key="2">
    <source>
        <dbReference type="ARBA" id="ARBA00023125"/>
    </source>
</evidence>
<evidence type="ECO:0000313" key="6">
    <source>
        <dbReference type="Proteomes" id="UP001521150"/>
    </source>
</evidence>
<gene>
    <name evidence="5" type="ORF">LWC34_12510</name>
</gene>